<keyword evidence="2" id="KW-1185">Reference proteome</keyword>
<evidence type="ECO:0000313" key="2">
    <source>
        <dbReference type="Proteomes" id="UP000309544"/>
    </source>
</evidence>
<dbReference type="AlphaFoldDB" id="A0A5C4S2G0"/>
<dbReference type="RefSeq" id="WP_068867215.1">
    <property type="nucleotide sequence ID" value="NZ_VDCI01000003.1"/>
</dbReference>
<proteinExistence type="predicted"/>
<sequence length="308" mass="33844">MQQIETDFGTLVTEEFNPVNANTKHDGVFVAGKNLLSTPYGDLVPQYASEDMGRRPRKPVYFYKDGRLKSLPLQEQTTITTSLGPIPAELLTFHPNGAIKRIFPLDGKLSGFWSWQNEKKLAIPLTVCTPAGTITMKAIGLQFYDNGSLKSITFWPGETAEITTPAGSMKARKGIAFYQDGTLRSCEPHAKTTVLTPIGEIKAYDNAANGIHGDRNSLEFHPDGSLATLKTIDNRITVDLGHGNIRTFSPGIQPNICGDERLISVPMEVGFEQDKVIIDQKHTFKKSACRFELTEHTTTALTTVAPCS</sequence>
<dbReference type="Proteomes" id="UP000309544">
    <property type="component" value="Unassembled WGS sequence"/>
</dbReference>
<accession>A0A5C4S2G0</accession>
<dbReference type="EMBL" id="VDCI01000003">
    <property type="protein sequence ID" value="TNJ36921.1"/>
    <property type="molecule type" value="Genomic_DNA"/>
</dbReference>
<gene>
    <name evidence="1" type="ORF">FGF68_04935</name>
</gene>
<comment type="caution">
    <text evidence="1">The sequence shown here is derived from an EMBL/GenBank/DDBJ whole genome shotgun (WGS) entry which is preliminary data.</text>
</comment>
<protein>
    <submittedName>
        <fullName evidence="1">Uncharacterized protein</fullName>
    </submittedName>
</protein>
<organism evidence="1 2">
    <name type="scientific">Prosthecochloris vibrioformis</name>
    <name type="common">Chlorobium vibrioforme</name>
    <dbReference type="NCBI Taxonomy" id="1098"/>
    <lineage>
        <taxon>Bacteria</taxon>
        <taxon>Pseudomonadati</taxon>
        <taxon>Chlorobiota</taxon>
        <taxon>Chlorobiia</taxon>
        <taxon>Chlorobiales</taxon>
        <taxon>Chlorobiaceae</taxon>
        <taxon>Prosthecochloris</taxon>
    </lineage>
</organism>
<name>A0A5C4S2G0_PROVB</name>
<evidence type="ECO:0000313" key="1">
    <source>
        <dbReference type="EMBL" id="TNJ36921.1"/>
    </source>
</evidence>
<reference evidence="1 2" key="1">
    <citation type="submission" date="2019-05" db="EMBL/GenBank/DDBJ databases">
        <title>Draft Whole-Genome sequence of the green sulfur bacterium Prosthecochloris vibrioformis DSM 260.</title>
        <authorList>
            <person name="Meyer T.E."/>
            <person name="Kyndt J.A."/>
        </authorList>
    </citation>
    <scope>NUCLEOTIDE SEQUENCE [LARGE SCALE GENOMIC DNA]</scope>
    <source>
        <strain evidence="1 2">DSM 260</strain>
    </source>
</reference>